<protein>
    <submittedName>
        <fullName evidence="3">Uncharacterized protein</fullName>
    </submittedName>
</protein>
<dbReference type="OrthoDB" id="2163395at2759"/>
<evidence type="ECO:0000313" key="4">
    <source>
        <dbReference type="Proteomes" id="UP001165085"/>
    </source>
</evidence>
<evidence type="ECO:0000313" key="3">
    <source>
        <dbReference type="EMBL" id="GMH80506.1"/>
    </source>
</evidence>
<organism evidence="3 4">
    <name type="scientific">Triparma strigata</name>
    <dbReference type="NCBI Taxonomy" id="1606541"/>
    <lineage>
        <taxon>Eukaryota</taxon>
        <taxon>Sar</taxon>
        <taxon>Stramenopiles</taxon>
        <taxon>Ochrophyta</taxon>
        <taxon>Bolidophyceae</taxon>
        <taxon>Parmales</taxon>
        <taxon>Triparmaceae</taxon>
        <taxon>Triparma</taxon>
    </lineage>
</organism>
<keyword evidence="4" id="KW-1185">Reference proteome</keyword>
<name>A0A9W7B1R3_9STRA</name>
<sequence>MNIGVSYGTPLVHAREVERMQRLHKEKIKEMRASLNSKGARRAPRTSAHLKLNLKKQQLQNEHFMRIEHDNQLLMKKIYHIMNDAPVESAREYLPGVRLNKNQRPIVDCHMNVATPTIIPGRAVPLKSLNFEASERLYNRHVEENVKMMKRLKENKPTYQRKEWSLFASKQAGYSKNSRNRDLTAGHLPQKKTKVRPTKSNKSHLTPSHFGTTMSRQRLTSPSPKKTHTKHHQDSQSVLCDAETVIDGTSCNLVVSELCTSFHGTAGLTHGTSGLLVEVSSEGGKVKGHACITIPSLQTLCRDIPTLKNLKPLPDRLQLFPKFESCLSAEEEEKVVQKCMDNTYVSNQYDGGERKFKVTVGHAHTAQAQV</sequence>
<feature type="region of interest" description="Disordered" evidence="2">
    <location>
        <begin position="170"/>
        <end position="237"/>
    </location>
</feature>
<feature type="compositionally biased region" description="Basic residues" evidence="2">
    <location>
        <begin position="189"/>
        <end position="202"/>
    </location>
</feature>
<comment type="caution">
    <text evidence="3">The sequence shown here is derived from an EMBL/GenBank/DDBJ whole genome shotgun (WGS) entry which is preliminary data.</text>
</comment>
<gene>
    <name evidence="3" type="ORF">TrST_g2937</name>
</gene>
<reference evidence="4" key="1">
    <citation type="journal article" date="2023" name="Commun. Biol.">
        <title>Genome analysis of Parmales, the sister group of diatoms, reveals the evolutionary specialization of diatoms from phago-mixotrophs to photoautotrophs.</title>
        <authorList>
            <person name="Ban H."/>
            <person name="Sato S."/>
            <person name="Yoshikawa S."/>
            <person name="Yamada K."/>
            <person name="Nakamura Y."/>
            <person name="Ichinomiya M."/>
            <person name="Sato N."/>
            <person name="Blanc-Mathieu R."/>
            <person name="Endo H."/>
            <person name="Kuwata A."/>
            <person name="Ogata H."/>
        </authorList>
    </citation>
    <scope>NUCLEOTIDE SEQUENCE [LARGE SCALE GENOMIC DNA]</scope>
    <source>
        <strain evidence="4">NIES 3701</strain>
    </source>
</reference>
<proteinExistence type="inferred from homology"/>
<evidence type="ECO:0000256" key="2">
    <source>
        <dbReference type="SAM" id="MobiDB-lite"/>
    </source>
</evidence>
<dbReference type="Proteomes" id="UP001165085">
    <property type="component" value="Unassembled WGS sequence"/>
</dbReference>
<dbReference type="AlphaFoldDB" id="A0A9W7B1R3"/>
<dbReference type="InterPro" id="IPR029488">
    <property type="entry name" value="Hmw/CFAP97"/>
</dbReference>
<evidence type="ECO:0000256" key="1">
    <source>
        <dbReference type="ARBA" id="ARBA00008315"/>
    </source>
</evidence>
<feature type="compositionally biased region" description="Polar residues" evidence="2">
    <location>
        <begin position="203"/>
        <end position="224"/>
    </location>
</feature>
<dbReference type="InterPro" id="IPR038792">
    <property type="entry name" value="CFAP97D1/2"/>
</dbReference>
<dbReference type="Pfam" id="PF13879">
    <property type="entry name" value="Hmw_CFAP97"/>
    <property type="match status" value="1"/>
</dbReference>
<comment type="similarity">
    <text evidence="1">Belongs to the CFAP97 family.</text>
</comment>
<dbReference type="PANTHER" id="PTHR33768">
    <property type="entry name" value="MIP11318P"/>
    <property type="match status" value="1"/>
</dbReference>
<dbReference type="EMBL" id="BRXY01000246">
    <property type="protein sequence ID" value="GMH80506.1"/>
    <property type="molecule type" value="Genomic_DNA"/>
</dbReference>
<dbReference type="PANTHER" id="PTHR33768:SF3">
    <property type="entry name" value="MIP11318P"/>
    <property type="match status" value="1"/>
</dbReference>
<accession>A0A9W7B1R3</accession>